<gene>
    <name evidence="2" type="ORF">F7R21_14135</name>
</gene>
<feature type="region of interest" description="Disordered" evidence="1">
    <location>
        <begin position="1"/>
        <end position="24"/>
    </location>
</feature>
<evidence type="ECO:0000256" key="1">
    <source>
        <dbReference type="SAM" id="MobiDB-lite"/>
    </source>
</evidence>
<accession>A0A6H9SMS7</accession>
<feature type="compositionally biased region" description="Basic residues" evidence="1">
    <location>
        <begin position="76"/>
        <end position="85"/>
    </location>
</feature>
<reference evidence="2 3" key="1">
    <citation type="submission" date="2019-09" db="EMBL/GenBank/DDBJ databases">
        <title>Draft genome sequences of 48 bacterial type strains from the CCUG.</title>
        <authorList>
            <person name="Tunovic T."/>
            <person name="Pineiro-Iglesias B."/>
            <person name="Unosson C."/>
            <person name="Inganas E."/>
            <person name="Ohlen M."/>
            <person name="Cardew S."/>
            <person name="Jensie-Markopoulos S."/>
            <person name="Salva-Serra F."/>
            <person name="Jaen-Luchoro D."/>
            <person name="Karlsson R."/>
            <person name="Svensson-Stadler L."/>
            <person name="Chun J."/>
            <person name="Moore E."/>
        </authorList>
    </citation>
    <scope>NUCLEOTIDE SEQUENCE [LARGE SCALE GENOMIC DNA]</scope>
    <source>
        <strain evidence="2 3">CCUG 54555</strain>
    </source>
</reference>
<evidence type="ECO:0000313" key="3">
    <source>
        <dbReference type="Proteomes" id="UP000430232"/>
    </source>
</evidence>
<dbReference type="AlphaFoldDB" id="A0A6H9SMS7"/>
<keyword evidence="3" id="KW-1185">Reference proteome</keyword>
<dbReference type="EMBL" id="VZOJ01000033">
    <property type="protein sequence ID" value="KAB0641922.1"/>
    <property type="molecule type" value="Genomic_DNA"/>
</dbReference>
<comment type="caution">
    <text evidence="2">The sequence shown here is derived from an EMBL/GenBank/DDBJ whole genome shotgun (WGS) entry which is preliminary data.</text>
</comment>
<dbReference type="Proteomes" id="UP000430232">
    <property type="component" value="Unassembled WGS sequence"/>
</dbReference>
<sequence>MAAKRGKGLRGGVRRAVGKNQRRGARIDPAAYPARLAQVKKRAIGDSFGEIPMKIFETLVVIGFALRYHSNAVPRGGRRPSRTARRAGQDSALCHRSPTLDGTVRARIIGAFALFVSNLT</sequence>
<dbReference type="RefSeq" id="WP_151064913.1">
    <property type="nucleotide sequence ID" value="NZ_CABVPL010000052.1"/>
</dbReference>
<evidence type="ECO:0000313" key="2">
    <source>
        <dbReference type="EMBL" id="KAB0641922.1"/>
    </source>
</evidence>
<proteinExistence type="predicted"/>
<protein>
    <submittedName>
        <fullName evidence="2">Uncharacterized protein</fullName>
    </submittedName>
</protein>
<dbReference type="OrthoDB" id="9033904at2"/>
<dbReference type="GeneID" id="99792530"/>
<feature type="region of interest" description="Disordered" evidence="1">
    <location>
        <begin position="73"/>
        <end position="92"/>
    </location>
</feature>
<name>A0A6H9SMS7_9BURK</name>
<organism evidence="2 3">
    <name type="scientific">Burkholderia latens</name>
    <dbReference type="NCBI Taxonomy" id="488446"/>
    <lineage>
        <taxon>Bacteria</taxon>
        <taxon>Pseudomonadati</taxon>
        <taxon>Pseudomonadota</taxon>
        <taxon>Betaproteobacteria</taxon>
        <taxon>Burkholderiales</taxon>
        <taxon>Burkholderiaceae</taxon>
        <taxon>Burkholderia</taxon>
        <taxon>Burkholderia cepacia complex</taxon>
    </lineage>
</organism>